<gene>
    <name evidence="2" type="ORF">SAMN05660706_109100</name>
</gene>
<dbReference type="SUPFAM" id="SSF81301">
    <property type="entry name" value="Nucleotidyltransferase"/>
    <property type="match status" value="1"/>
</dbReference>
<evidence type="ECO:0000259" key="1">
    <source>
        <dbReference type="Pfam" id="PF01909"/>
    </source>
</evidence>
<dbReference type="AlphaFoldDB" id="A0A1I6DEB3"/>
<dbReference type="OrthoDB" id="9816197at2"/>
<protein>
    <submittedName>
        <fullName evidence="2">Nucleotidyltransferase domain-containing protein</fullName>
    </submittedName>
</protein>
<evidence type="ECO:0000313" key="2">
    <source>
        <dbReference type="EMBL" id="SFR03820.1"/>
    </source>
</evidence>
<dbReference type="RefSeq" id="WP_092482793.1">
    <property type="nucleotide sequence ID" value="NZ_FOYM01000009.1"/>
</dbReference>
<dbReference type="PANTHER" id="PTHR43449">
    <property type="entry name" value="NUCLEOTIDYLTRANSFERASE"/>
    <property type="match status" value="1"/>
</dbReference>
<dbReference type="EMBL" id="FOYM01000009">
    <property type="protein sequence ID" value="SFR03820.1"/>
    <property type="molecule type" value="Genomic_DNA"/>
</dbReference>
<dbReference type="Pfam" id="PF01909">
    <property type="entry name" value="NTP_transf_2"/>
    <property type="match status" value="1"/>
</dbReference>
<dbReference type="Gene3D" id="3.30.460.10">
    <property type="entry name" value="Beta Polymerase, domain 2"/>
    <property type="match status" value="1"/>
</dbReference>
<reference evidence="3" key="1">
    <citation type="submission" date="2016-10" db="EMBL/GenBank/DDBJ databases">
        <authorList>
            <person name="Varghese N."/>
            <person name="Submissions S."/>
        </authorList>
    </citation>
    <scope>NUCLEOTIDE SEQUENCE [LARGE SCALE GENOMIC DNA]</scope>
    <source>
        <strain evidence="3">DSM 3669</strain>
    </source>
</reference>
<evidence type="ECO:0000313" key="3">
    <source>
        <dbReference type="Proteomes" id="UP000199584"/>
    </source>
</evidence>
<keyword evidence="3" id="KW-1185">Reference proteome</keyword>
<feature type="domain" description="Polymerase nucleotidyl transferase" evidence="1">
    <location>
        <begin position="12"/>
        <end position="70"/>
    </location>
</feature>
<dbReference type="GO" id="GO:0016779">
    <property type="term" value="F:nucleotidyltransferase activity"/>
    <property type="evidence" value="ECO:0007669"/>
    <property type="project" value="InterPro"/>
</dbReference>
<dbReference type="PANTHER" id="PTHR43449:SF1">
    <property type="entry name" value="POLYMERASE BETA NUCLEOTIDYLTRANSFERASE DOMAIN-CONTAINING PROTEIN"/>
    <property type="match status" value="1"/>
</dbReference>
<name>A0A1I6DEB3_9FIRM</name>
<accession>A0A1I6DEB3</accession>
<keyword evidence="2" id="KW-0808">Transferase</keyword>
<organism evidence="2 3">
    <name type="scientific">Desulfoscipio geothermicus DSM 3669</name>
    <dbReference type="NCBI Taxonomy" id="1121426"/>
    <lineage>
        <taxon>Bacteria</taxon>
        <taxon>Bacillati</taxon>
        <taxon>Bacillota</taxon>
        <taxon>Clostridia</taxon>
        <taxon>Eubacteriales</taxon>
        <taxon>Desulfallaceae</taxon>
        <taxon>Desulfoscipio</taxon>
    </lineage>
</organism>
<sequence length="111" mass="12587">MVREESEIINEIKKLVQSLKKNIKLDSVILFGSYAKGTAVEESDVDIAVISPEFGQNPLKDKQLIYRTIIKEGIEPFFEIHTFTPGEFKASNSYFISEIRSTGKMIWADSV</sequence>
<dbReference type="CDD" id="cd05403">
    <property type="entry name" value="NT_KNTase_like"/>
    <property type="match status" value="1"/>
</dbReference>
<dbReference type="STRING" id="39060.SAMN05660706_109100"/>
<dbReference type="InterPro" id="IPR043519">
    <property type="entry name" value="NT_sf"/>
</dbReference>
<dbReference type="InterPro" id="IPR002934">
    <property type="entry name" value="Polymerase_NTP_transf_dom"/>
</dbReference>
<dbReference type="Proteomes" id="UP000199584">
    <property type="component" value="Unassembled WGS sequence"/>
</dbReference>
<proteinExistence type="predicted"/>